<dbReference type="InterPro" id="IPR023577">
    <property type="entry name" value="CYTH_domain"/>
</dbReference>
<dbReference type="Pfam" id="PF01928">
    <property type="entry name" value="CYTH"/>
    <property type="match status" value="1"/>
</dbReference>
<dbReference type="PANTHER" id="PTHR39339">
    <property type="entry name" value="SLR1444 PROTEIN"/>
    <property type="match status" value="1"/>
</dbReference>
<dbReference type="Proteomes" id="UP000217076">
    <property type="component" value="Unassembled WGS sequence"/>
</dbReference>
<accession>A0A1G7Z546</accession>
<organism evidence="3 4">
    <name type="scientific">Roseospirillum parvum</name>
    <dbReference type="NCBI Taxonomy" id="83401"/>
    <lineage>
        <taxon>Bacteria</taxon>
        <taxon>Pseudomonadati</taxon>
        <taxon>Pseudomonadota</taxon>
        <taxon>Alphaproteobacteria</taxon>
        <taxon>Rhodospirillales</taxon>
        <taxon>Rhodospirillaceae</taxon>
        <taxon>Roseospirillum</taxon>
    </lineage>
</organism>
<sequence>MDAKTPPPDSAAGTPEREIKLRLPPARLADLKAHPVLARHALGAPETRQLTTTYFDTPDGLLRAAGATVRVRTDGRGRVQTVKAMNPAGTAFDRLEWETPTDRDTPRPVRLEGAEGLDPAVVARLADETGLAELKPVFVMEMARTQHQLGGEDWAVELAIDHGEVRAGGRRAPIAEVELELKRGSVDRLYALALELAADLPLSLDPETKAGRAWRLAAGDPPPAPARAKAVPLRLDEPLGEAFQVAARGCLGQLIANQRPILERGHGDPEGVHQMRVAVRRLRSVMGLFGPALEGRELAPLKDELRWLNGLLGPARDLDVFIAEILDPVGAALADSADRATLADGLERLRRHFAQRRLAAYEDLSAALSGARFTRLVVRLARWIDAGAWQGGAHLAEPLGPYAGRLLDKRARKVLKGGRGLDQLDETGRHELRLTIKKLRYAVDFFVGLGPRQAGRDYLAALKALQQRLGELNDIAVARDLLHDLAGKSSAEEAWAAGMVAGWHAARLPGLQSGLGAEWATFQQTPPFWRDQG</sequence>
<protein>
    <submittedName>
        <fullName evidence="3">Inorganic triphosphatase YgiF, contains CYTH and CHAD domains</fullName>
    </submittedName>
</protein>
<reference evidence="4" key="1">
    <citation type="submission" date="2016-10" db="EMBL/GenBank/DDBJ databases">
        <authorList>
            <person name="Varghese N."/>
            <person name="Submissions S."/>
        </authorList>
    </citation>
    <scope>NUCLEOTIDE SEQUENCE [LARGE SCALE GENOMIC DNA]</scope>
    <source>
        <strain evidence="4">930I</strain>
    </source>
</reference>
<evidence type="ECO:0000259" key="2">
    <source>
        <dbReference type="PROSITE" id="PS51708"/>
    </source>
</evidence>
<dbReference type="Gene3D" id="1.40.20.10">
    <property type="entry name" value="CHAD domain"/>
    <property type="match status" value="1"/>
</dbReference>
<dbReference type="PANTHER" id="PTHR39339:SF1">
    <property type="entry name" value="CHAD DOMAIN-CONTAINING PROTEIN"/>
    <property type="match status" value="1"/>
</dbReference>
<gene>
    <name evidence="3" type="ORF">SAMN05421742_1044</name>
</gene>
<feature type="domain" description="CYTH" evidence="1">
    <location>
        <begin position="14"/>
        <end position="220"/>
    </location>
</feature>
<name>A0A1G7Z546_9PROT</name>
<keyword evidence="4" id="KW-1185">Reference proteome</keyword>
<dbReference type="InterPro" id="IPR038186">
    <property type="entry name" value="CHAD_dom_sf"/>
</dbReference>
<dbReference type="Gene3D" id="2.40.320.10">
    <property type="entry name" value="Hypothetical Protein Pfu-838710-001"/>
    <property type="match status" value="1"/>
</dbReference>
<dbReference type="PROSITE" id="PS51707">
    <property type="entry name" value="CYTH"/>
    <property type="match status" value="1"/>
</dbReference>
<dbReference type="SMART" id="SM01118">
    <property type="entry name" value="CYTH"/>
    <property type="match status" value="1"/>
</dbReference>
<dbReference type="CDD" id="cd07756">
    <property type="entry name" value="CYTH-like_Pase_CHAD"/>
    <property type="match status" value="1"/>
</dbReference>
<dbReference type="SMART" id="SM00880">
    <property type="entry name" value="CHAD"/>
    <property type="match status" value="1"/>
</dbReference>
<dbReference type="InterPro" id="IPR033469">
    <property type="entry name" value="CYTH-like_dom_sf"/>
</dbReference>
<dbReference type="PROSITE" id="PS51708">
    <property type="entry name" value="CHAD"/>
    <property type="match status" value="1"/>
</dbReference>
<feature type="domain" description="CHAD" evidence="2">
    <location>
        <begin position="236"/>
        <end position="527"/>
    </location>
</feature>
<dbReference type="STRING" id="83401.SAMN05421742_1044"/>
<dbReference type="InterPro" id="IPR007899">
    <property type="entry name" value="CHAD_dom"/>
</dbReference>
<evidence type="ECO:0000259" key="1">
    <source>
        <dbReference type="PROSITE" id="PS51707"/>
    </source>
</evidence>
<dbReference type="AlphaFoldDB" id="A0A1G7Z546"/>
<dbReference type="Pfam" id="PF05235">
    <property type="entry name" value="CHAD"/>
    <property type="match status" value="1"/>
</dbReference>
<proteinExistence type="predicted"/>
<evidence type="ECO:0000313" key="3">
    <source>
        <dbReference type="EMBL" id="SDH03757.1"/>
    </source>
</evidence>
<evidence type="ECO:0000313" key="4">
    <source>
        <dbReference type="Proteomes" id="UP000217076"/>
    </source>
</evidence>
<dbReference type="EMBL" id="FNCV01000004">
    <property type="protein sequence ID" value="SDH03757.1"/>
    <property type="molecule type" value="Genomic_DNA"/>
</dbReference>
<dbReference type="SUPFAM" id="SSF55154">
    <property type="entry name" value="CYTH-like phosphatases"/>
    <property type="match status" value="1"/>
</dbReference>
<dbReference type="RefSeq" id="WP_176787694.1">
    <property type="nucleotide sequence ID" value="NZ_FNCV01000004.1"/>
</dbReference>